<keyword evidence="7" id="KW-1185">Reference proteome</keyword>
<dbReference type="PANTHER" id="PTHR43350">
    <property type="entry name" value="NAD-DEPENDENT ALCOHOL DEHYDROGENASE"/>
    <property type="match status" value="1"/>
</dbReference>
<organism evidence="6 7">
    <name type="scientific">Rhizobium helianthi</name>
    <dbReference type="NCBI Taxonomy" id="1132695"/>
    <lineage>
        <taxon>Bacteria</taxon>
        <taxon>Pseudomonadati</taxon>
        <taxon>Pseudomonadota</taxon>
        <taxon>Alphaproteobacteria</taxon>
        <taxon>Hyphomicrobiales</taxon>
        <taxon>Rhizobiaceae</taxon>
        <taxon>Rhizobium/Agrobacterium group</taxon>
        <taxon>Rhizobium</taxon>
    </lineage>
</organism>
<proteinExistence type="inferred from homology"/>
<dbReference type="CDD" id="cd08255">
    <property type="entry name" value="2-desacetyl-2-hydroxyethyl_bacteriochlorophyllide_like"/>
    <property type="match status" value="1"/>
</dbReference>
<keyword evidence="4" id="KW-0862">Zinc</keyword>
<keyword evidence="5" id="KW-0560">Oxidoreductase</keyword>
<dbReference type="Gene3D" id="3.90.180.10">
    <property type="entry name" value="Medium-chain alcohol dehydrogenases, catalytic domain"/>
    <property type="match status" value="1"/>
</dbReference>
<evidence type="ECO:0000313" key="7">
    <source>
        <dbReference type="Proteomes" id="UP001597322"/>
    </source>
</evidence>
<dbReference type="InterPro" id="IPR011032">
    <property type="entry name" value="GroES-like_sf"/>
</dbReference>
<reference evidence="7" key="1">
    <citation type="journal article" date="2019" name="Int. J. Syst. Evol. Microbiol.">
        <title>The Global Catalogue of Microorganisms (GCM) 10K type strain sequencing project: providing services to taxonomists for standard genome sequencing and annotation.</title>
        <authorList>
            <consortium name="The Broad Institute Genomics Platform"/>
            <consortium name="The Broad Institute Genome Sequencing Center for Infectious Disease"/>
            <person name="Wu L."/>
            <person name="Ma J."/>
        </authorList>
    </citation>
    <scope>NUCLEOTIDE SEQUENCE [LARGE SCALE GENOMIC DNA]</scope>
    <source>
        <strain evidence="7">CG52</strain>
    </source>
</reference>
<dbReference type="EMBL" id="JBHUEQ010000015">
    <property type="protein sequence ID" value="MFD1745379.1"/>
    <property type="molecule type" value="Genomic_DNA"/>
</dbReference>
<sequence>MLFSGISRGTEATVLQGLVPESEHQRMRCPHMGGDFPFPVKYGYCAVGVVEHGPADLVNQTVFCLHPHQDRFIVPSSDLIPLPVDLPPERAILTANMETALNIVWDAAILPGERVAIFGAGVVGTLVAYLLSRIVGVEALLVDPDLERASLASGLGITFASPTGLKGEFDCIINASGASAALSQAIDLAGFEARIVEASWYGQRQVTLSLGGAFHSRRLSLVSSQVGHVAGKQRPRWSYRRRLEKAMQLLCDPKLETLISGETLFAYLDNDYARILNTTSTLCHRVRYEKEKLDVCC</sequence>
<evidence type="ECO:0000313" key="6">
    <source>
        <dbReference type="EMBL" id="MFD1745379.1"/>
    </source>
</evidence>
<dbReference type="Gene3D" id="3.40.50.720">
    <property type="entry name" value="NAD(P)-binding Rossmann-like Domain"/>
    <property type="match status" value="1"/>
</dbReference>
<accession>A0ABW4M372</accession>
<comment type="caution">
    <text evidence="6">The sequence shown here is derived from an EMBL/GenBank/DDBJ whole genome shotgun (WGS) entry which is preliminary data.</text>
</comment>
<keyword evidence="3" id="KW-0479">Metal-binding</keyword>
<gene>
    <name evidence="6" type="ORF">ACFSE1_07910</name>
</gene>
<comment type="cofactor">
    <cofactor evidence="1">
        <name>Zn(2+)</name>
        <dbReference type="ChEBI" id="CHEBI:29105"/>
    </cofactor>
</comment>
<protein>
    <submittedName>
        <fullName evidence="6">Zinc-binding alcohol dehydrogenase</fullName>
    </submittedName>
</protein>
<dbReference type="PANTHER" id="PTHR43350:SF19">
    <property type="entry name" value="D-GULOSIDE 3-DEHYDROGENASE"/>
    <property type="match status" value="1"/>
</dbReference>
<evidence type="ECO:0000256" key="2">
    <source>
        <dbReference type="ARBA" id="ARBA00008072"/>
    </source>
</evidence>
<dbReference type="SUPFAM" id="SSF50129">
    <property type="entry name" value="GroES-like"/>
    <property type="match status" value="1"/>
</dbReference>
<dbReference type="InterPro" id="IPR036291">
    <property type="entry name" value="NAD(P)-bd_dom_sf"/>
</dbReference>
<evidence type="ECO:0000256" key="1">
    <source>
        <dbReference type="ARBA" id="ARBA00001947"/>
    </source>
</evidence>
<evidence type="ECO:0000256" key="5">
    <source>
        <dbReference type="ARBA" id="ARBA00023002"/>
    </source>
</evidence>
<dbReference type="SUPFAM" id="SSF51735">
    <property type="entry name" value="NAD(P)-binding Rossmann-fold domains"/>
    <property type="match status" value="1"/>
</dbReference>
<dbReference type="Proteomes" id="UP001597322">
    <property type="component" value="Unassembled WGS sequence"/>
</dbReference>
<dbReference type="RefSeq" id="WP_377398948.1">
    <property type="nucleotide sequence ID" value="NZ_JBHUEQ010000015.1"/>
</dbReference>
<name>A0ABW4M372_9HYPH</name>
<evidence type="ECO:0000256" key="4">
    <source>
        <dbReference type="ARBA" id="ARBA00022833"/>
    </source>
</evidence>
<evidence type="ECO:0000256" key="3">
    <source>
        <dbReference type="ARBA" id="ARBA00022723"/>
    </source>
</evidence>
<comment type="similarity">
    <text evidence="2">Belongs to the zinc-containing alcohol dehydrogenase family.</text>
</comment>